<feature type="signal peptide" evidence="1">
    <location>
        <begin position="1"/>
        <end position="20"/>
    </location>
</feature>
<keyword evidence="3" id="KW-1185">Reference proteome</keyword>
<keyword evidence="1" id="KW-0732">Signal</keyword>
<accession>A0A6G9YFC4</accession>
<evidence type="ECO:0000256" key="1">
    <source>
        <dbReference type="SAM" id="SignalP"/>
    </source>
</evidence>
<protein>
    <recommendedName>
        <fullName evidence="4">Protease</fullName>
    </recommendedName>
</protein>
<evidence type="ECO:0000313" key="2">
    <source>
        <dbReference type="EMBL" id="QIS11746.1"/>
    </source>
</evidence>
<sequence>MLSGCALLIALGADPVPAVAAAPGADFPIALARALSRDLGLTPAQFVHRADTARRLAAFEKSVRRVYPSVIRNVRLDRTGRPVVVLADVPIAGAIRAAAEYVGFTVENADQAPTTLVDAESGTPGAIVGNELSNPAAAGLDVVGGTWLYTVRGGISRFCRTGFNATDGDGNTVNITSAHCDRTQPNPPSGLAIPVPQPPDSDANVVRIMPNALPRFLASPLGSRVGILRTPPLDVRLDYGIVRIDDSVKGRFQNNLVGLDKGASVAIDGVTDPVAGAPVCKVNSPMGFACGTVTVVDIDEIDGKKFDEKNFNTFGRIFEHIAVADIDPGSLPGDAGTPLFSGTKALGLDLAVVGGKVFFQPIRSILDANPGLTLRTG</sequence>
<dbReference type="Gene3D" id="3.30.300.50">
    <property type="match status" value="1"/>
</dbReference>
<dbReference type="EMBL" id="CP046172">
    <property type="protein sequence ID" value="QIS11746.1"/>
    <property type="molecule type" value="Genomic_DNA"/>
</dbReference>
<dbReference type="InterPro" id="IPR035070">
    <property type="entry name" value="Streptogrisin_prodomain"/>
</dbReference>
<name>A0A6G9YFC4_9NOCA</name>
<evidence type="ECO:0000313" key="3">
    <source>
        <dbReference type="Proteomes" id="UP000503540"/>
    </source>
</evidence>
<proteinExistence type="predicted"/>
<dbReference type="Proteomes" id="UP000503540">
    <property type="component" value="Chromosome"/>
</dbReference>
<dbReference type="InterPro" id="IPR043504">
    <property type="entry name" value="Peptidase_S1_PA_chymotrypsin"/>
</dbReference>
<gene>
    <name evidence="2" type="ORF">F5544_19390</name>
</gene>
<reference evidence="2 3" key="1">
    <citation type="journal article" date="2019" name="ACS Chem. Biol.">
        <title>Identification and Mobilization of a Cryptic Antibiotic Biosynthesis Gene Locus from a Human-Pathogenic Nocardia Isolate.</title>
        <authorList>
            <person name="Herisse M."/>
            <person name="Ishida K."/>
            <person name="Porter J.L."/>
            <person name="Howden B."/>
            <person name="Hertweck C."/>
            <person name="Stinear T.P."/>
            <person name="Pidot S.J."/>
        </authorList>
    </citation>
    <scope>NUCLEOTIDE SEQUENCE [LARGE SCALE GENOMIC DNA]</scope>
    <source>
        <strain evidence="2 3">AUSMDU00012717</strain>
    </source>
</reference>
<dbReference type="CDD" id="cd21112">
    <property type="entry name" value="alphaLP-like"/>
    <property type="match status" value="1"/>
</dbReference>
<dbReference type="RefSeq" id="WP_167474514.1">
    <property type="nucleotide sequence ID" value="NZ_CP046172.1"/>
</dbReference>
<feature type="chain" id="PRO_5026009325" description="Protease" evidence="1">
    <location>
        <begin position="21"/>
        <end position="377"/>
    </location>
</feature>
<dbReference type="SUPFAM" id="SSF50494">
    <property type="entry name" value="Trypsin-like serine proteases"/>
    <property type="match status" value="1"/>
</dbReference>
<dbReference type="AlphaFoldDB" id="A0A6G9YFC4"/>
<dbReference type="InterPro" id="IPR009003">
    <property type="entry name" value="Peptidase_S1_PA"/>
</dbReference>
<dbReference type="Gene3D" id="2.40.10.10">
    <property type="entry name" value="Trypsin-like serine proteases"/>
    <property type="match status" value="2"/>
</dbReference>
<dbReference type="KEGG" id="nah:F5544_19390"/>
<evidence type="ECO:0008006" key="4">
    <source>
        <dbReference type="Google" id="ProtNLM"/>
    </source>
</evidence>
<organism evidence="2 3">
    <name type="scientific">Nocardia arthritidis</name>
    <dbReference type="NCBI Taxonomy" id="228602"/>
    <lineage>
        <taxon>Bacteria</taxon>
        <taxon>Bacillati</taxon>
        <taxon>Actinomycetota</taxon>
        <taxon>Actinomycetes</taxon>
        <taxon>Mycobacteriales</taxon>
        <taxon>Nocardiaceae</taxon>
        <taxon>Nocardia</taxon>
    </lineage>
</organism>